<dbReference type="Pfam" id="PF00072">
    <property type="entry name" value="Response_reg"/>
    <property type="match status" value="1"/>
</dbReference>
<reference evidence="4 5" key="1">
    <citation type="journal article" date="2016" name="Nat. Commun.">
        <title>Thousands of microbial genomes shed light on interconnected biogeochemical processes in an aquifer system.</title>
        <authorList>
            <person name="Anantharaman K."/>
            <person name="Brown C.T."/>
            <person name="Hug L.A."/>
            <person name="Sharon I."/>
            <person name="Castelle C.J."/>
            <person name="Probst A.J."/>
            <person name="Thomas B.C."/>
            <person name="Singh A."/>
            <person name="Wilkins M.J."/>
            <person name="Karaoz U."/>
            <person name="Brodie E.L."/>
            <person name="Williams K.H."/>
            <person name="Hubbard S.S."/>
            <person name="Banfield J.F."/>
        </authorList>
    </citation>
    <scope>NUCLEOTIDE SEQUENCE [LARGE SCALE GENOMIC DNA]</scope>
</reference>
<sequence length="124" mass="14018">MQKKYKILLIEDEPELIGLFSDALRLAGFQVEVVEDGIQACGAVKKLKPDLVLLDLIIPKKDGYEVLKEIKCDQTVKNTLVYVFSNLTQKTEITRAFKLGAKEYLIKSDYTPSKLVAKINQTLK</sequence>
<evidence type="ECO:0000313" key="4">
    <source>
        <dbReference type="EMBL" id="OGY52729.1"/>
    </source>
</evidence>
<dbReference type="Proteomes" id="UP000177376">
    <property type="component" value="Unassembled WGS sequence"/>
</dbReference>
<proteinExistence type="predicted"/>
<accession>A0A1G1YK90</accession>
<evidence type="ECO:0000259" key="3">
    <source>
        <dbReference type="PROSITE" id="PS50110"/>
    </source>
</evidence>
<dbReference type="PANTHER" id="PTHR44591:SF23">
    <property type="entry name" value="CHEY SUBFAMILY"/>
    <property type="match status" value="1"/>
</dbReference>
<dbReference type="GO" id="GO:0000160">
    <property type="term" value="P:phosphorelay signal transduction system"/>
    <property type="evidence" value="ECO:0007669"/>
    <property type="project" value="InterPro"/>
</dbReference>
<dbReference type="SUPFAM" id="SSF52172">
    <property type="entry name" value="CheY-like"/>
    <property type="match status" value="1"/>
</dbReference>
<organism evidence="4 5">
    <name type="scientific">Candidatus Buchananbacteria bacterium RIFCSPLOWO2_01_FULL_39_33</name>
    <dbReference type="NCBI Taxonomy" id="1797543"/>
    <lineage>
        <taxon>Bacteria</taxon>
        <taxon>Candidatus Buchananiibacteriota</taxon>
    </lineage>
</organism>
<evidence type="ECO:0000313" key="5">
    <source>
        <dbReference type="Proteomes" id="UP000177376"/>
    </source>
</evidence>
<dbReference type="Gene3D" id="3.40.50.2300">
    <property type="match status" value="1"/>
</dbReference>
<evidence type="ECO:0000256" key="1">
    <source>
        <dbReference type="ARBA" id="ARBA00022553"/>
    </source>
</evidence>
<dbReference type="InterPro" id="IPR050595">
    <property type="entry name" value="Bact_response_regulator"/>
</dbReference>
<name>A0A1G1YK90_9BACT</name>
<gene>
    <name evidence="4" type="ORF">A3A02_02730</name>
</gene>
<feature type="domain" description="Response regulatory" evidence="3">
    <location>
        <begin position="6"/>
        <end position="122"/>
    </location>
</feature>
<comment type="caution">
    <text evidence="4">The sequence shown here is derived from an EMBL/GenBank/DDBJ whole genome shotgun (WGS) entry which is preliminary data.</text>
</comment>
<dbReference type="InterPro" id="IPR011006">
    <property type="entry name" value="CheY-like_superfamily"/>
</dbReference>
<dbReference type="SMART" id="SM00448">
    <property type="entry name" value="REC"/>
    <property type="match status" value="1"/>
</dbReference>
<keyword evidence="1 2" id="KW-0597">Phosphoprotein</keyword>
<dbReference type="InterPro" id="IPR001789">
    <property type="entry name" value="Sig_transdc_resp-reg_receiver"/>
</dbReference>
<dbReference type="AlphaFoldDB" id="A0A1G1YK90"/>
<dbReference type="EMBL" id="MHIM01000012">
    <property type="protein sequence ID" value="OGY52729.1"/>
    <property type="molecule type" value="Genomic_DNA"/>
</dbReference>
<protein>
    <recommendedName>
        <fullName evidence="3">Response regulatory domain-containing protein</fullName>
    </recommendedName>
</protein>
<dbReference type="PANTHER" id="PTHR44591">
    <property type="entry name" value="STRESS RESPONSE REGULATOR PROTEIN 1"/>
    <property type="match status" value="1"/>
</dbReference>
<feature type="modified residue" description="4-aspartylphosphate" evidence="2">
    <location>
        <position position="55"/>
    </location>
</feature>
<evidence type="ECO:0000256" key="2">
    <source>
        <dbReference type="PROSITE-ProRule" id="PRU00169"/>
    </source>
</evidence>
<dbReference type="PROSITE" id="PS50110">
    <property type="entry name" value="RESPONSE_REGULATORY"/>
    <property type="match status" value="1"/>
</dbReference>